<evidence type="ECO:0000313" key="7">
    <source>
        <dbReference type="EMBL" id="PIP68741.1"/>
    </source>
</evidence>
<feature type="transmembrane region" description="Helical" evidence="6">
    <location>
        <begin position="60"/>
        <end position="83"/>
    </location>
</feature>
<evidence type="ECO:0000313" key="8">
    <source>
        <dbReference type="Proteomes" id="UP000229176"/>
    </source>
</evidence>
<keyword evidence="4 6" id="KW-1133">Transmembrane helix</keyword>
<feature type="transmembrane region" description="Helical" evidence="6">
    <location>
        <begin position="162"/>
        <end position="181"/>
    </location>
</feature>
<feature type="transmembrane region" description="Helical" evidence="6">
    <location>
        <begin position="362"/>
        <end position="381"/>
    </location>
</feature>
<sequence length="417" mass="47547">MKLKLIKAIRWTEKYTKTDMIYAFKNSFWLLLGQALNFFLALGLLWAFANYLSKEIYGEYRFLITSVNLLGLSTLSGINTSIIKSVSRNFRGTIYLALYTKIRWGLLGSLSSVLISIYYYMNGNSSLGLSFLMISFFVPILETFAIYTGYLQGLKNFKLQAFLYSLQRIIVVLITIIAILFSGNLFIVMLTYLITTSLMQWLGYFITLTKYPPNLNIDSEAISFGKYLSLIGLARIGAQGLDKIALWYFAGSVQVAMYVISIALPGEIVSAFGQINNVAFPKMAEKEHFNLRLSLLKKYFTFFLLLIPIVIIYILAVPLVFKLMFPQYLDSVFFTQIASLLILFVPNGLLNHYLIITNHKRGLYTINFSEPLITLLLYALLIPFLGVIGAIFTLILKNVINTIILLYFFITHKIENF</sequence>
<protein>
    <recommendedName>
        <fullName evidence="9">Polysaccharide biosynthesis protein C-terminal domain-containing protein</fullName>
    </recommendedName>
</protein>
<feature type="transmembrane region" description="Helical" evidence="6">
    <location>
        <begin position="387"/>
        <end position="410"/>
    </location>
</feature>
<reference evidence="7 8" key="1">
    <citation type="submission" date="2017-09" db="EMBL/GenBank/DDBJ databases">
        <title>Depth-based differentiation of microbial function through sediment-hosted aquifers and enrichment of novel symbionts in the deep terrestrial subsurface.</title>
        <authorList>
            <person name="Probst A.J."/>
            <person name="Ladd B."/>
            <person name="Jarett J.K."/>
            <person name="Geller-Mcgrath D.E."/>
            <person name="Sieber C.M."/>
            <person name="Emerson J.B."/>
            <person name="Anantharaman K."/>
            <person name="Thomas B.C."/>
            <person name="Malmstrom R."/>
            <person name="Stieglmeier M."/>
            <person name="Klingl A."/>
            <person name="Woyke T."/>
            <person name="Ryan C.M."/>
            <person name="Banfield J.F."/>
        </authorList>
    </citation>
    <scope>NUCLEOTIDE SEQUENCE [LARGE SCALE GENOMIC DNA]</scope>
    <source>
        <strain evidence="7">CG22_combo_CG10-13_8_21_14_all_32_8</strain>
    </source>
</reference>
<dbReference type="AlphaFoldDB" id="A0A2H0CG28"/>
<evidence type="ECO:0000256" key="3">
    <source>
        <dbReference type="ARBA" id="ARBA00022692"/>
    </source>
</evidence>
<evidence type="ECO:0000256" key="5">
    <source>
        <dbReference type="ARBA" id="ARBA00023136"/>
    </source>
</evidence>
<feature type="transmembrane region" description="Helical" evidence="6">
    <location>
        <begin position="299"/>
        <end position="321"/>
    </location>
</feature>
<accession>A0A2H0CG28</accession>
<dbReference type="GO" id="GO:0005886">
    <property type="term" value="C:plasma membrane"/>
    <property type="evidence" value="ECO:0007669"/>
    <property type="project" value="UniProtKB-SubCell"/>
</dbReference>
<keyword evidence="5 6" id="KW-0472">Membrane</keyword>
<comment type="subcellular location">
    <subcellularLocation>
        <location evidence="1">Cell membrane</location>
        <topology evidence="1">Multi-pass membrane protein</topology>
    </subcellularLocation>
</comment>
<comment type="caution">
    <text evidence="7">The sequence shown here is derived from an EMBL/GenBank/DDBJ whole genome shotgun (WGS) entry which is preliminary data.</text>
</comment>
<evidence type="ECO:0000256" key="4">
    <source>
        <dbReference type="ARBA" id="ARBA00022989"/>
    </source>
</evidence>
<feature type="transmembrane region" description="Helical" evidence="6">
    <location>
        <begin position="333"/>
        <end position="350"/>
    </location>
</feature>
<keyword evidence="2" id="KW-1003">Cell membrane</keyword>
<evidence type="ECO:0008006" key="9">
    <source>
        <dbReference type="Google" id="ProtNLM"/>
    </source>
</evidence>
<evidence type="ECO:0000256" key="2">
    <source>
        <dbReference type="ARBA" id="ARBA00022475"/>
    </source>
</evidence>
<feature type="transmembrane region" description="Helical" evidence="6">
    <location>
        <begin position="104"/>
        <end position="121"/>
    </location>
</feature>
<dbReference type="InterPro" id="IPR002797">
    <property type="entry name" value="Polysacc_synth"/>
</dbReference>
<dbReference type="Pfam" id="PF01943">
    <property type="entry name" value="Polysacc_synt"/>
    <property type="match status" value="1"/>
</dbReference>
<feature type="transmembrane region" description="Helical" evidence="6">
    <location>
        <begin position="255"/>
        <end position="278"/>
    </location>
</feature>
<feature type="transmembrane region" description="Helical" evidence="6">
    <location>
        <begin position="127"/>
        <end position="150"/>
    </location>
</feature>
<evidence type="ECO:0000256" key="6">
    <source>
        <dbReference type="SAM" id="Phobius"/>
    </source>
</evidence>
<feature type="transmembrane region" description="Helical" evidence="6">
    <location>
        <begin position="28"/>
        <end position="48"/>
    </location>
</feature>
<keyword evidence="3 6" id="KW-0812">Transmembrane</keyword>
<evidence type="ECO:0000256" key="1">
    <source>
        <dbReference type="ARBA" id="ARBA00004651"/>
    </source>
</evidence>
<dbReference type="Proteomes" id="UP000229176">
    <property type="component" value="Unassembled WGS sequence"/>
</dbReference>
<gene>
    <name evidence="7" type="ORF">COW91_03215</name>
</gene>
<name>A0A2H0CG28_9BACT</name>
<dbReference type="EMBL" id="PCTI01000054">
    <property type="protein sequence ID" value="PIP68741.1"/>
    <property type="molecule type" value="Genomic_DNA"/>
</dbReference>
<organism evidence="7 8">
    <name type="scientific">Candidatus Nomurabacteria bacterium CG22_combo_CG10-13_8_21_14_all_32_8</name>
    <dbReference type="NCBI Taxonomy" id="1974732"/>
    <lineage>
        <taxon>Bacteria</taxon>
        <taxon>Candidatus Nomuraibacteriota</taxon>
    </lineage>
</organism>
<dbReference type="PANTHER" id="PTHR30250:SF11">
    <property type="entry name" value="O-ANTIGEN TRANSPORTER-RELATED"/>
    <property type="match status" value="1"/>
</dbReference>
<dbReference type="InterPro" id="IPR050833">
    <property type="entry name" value="Poly_Biosynth_Transport"/>
</dbReference>
<proteinExistence type="predicted"/>
<dbReference type="PANTHER" id="PTHR30250">
    <property type="entry name" value="PST FAMILY PREDICTED COLANIC ACID TRANSPORTER"/>
    <property type="match status" value="1"/>
</dbReference>